<name>A0A430FWC2_9BIFI</name>
<dbReference type="InterPro" id="IPR051448">
    <property type="entry name" value="CdaR-like_regulators"/>
</dbReference>
<dbReference type="Proteomes" id="UP000287470">
    <property type="component" value="Unassembled WGS sequence"/>
</dbReference>
<evidence type="ECO:0000259" key="2">
    <source>
        <dbReference type="Pfam" id="PF05651"/>
    </source>
</evidence>
<sequence>MHIDQRIAQTIVESIKGIISHDINFFDTDGVMTASTDLTRIGSFHDAARLAARTKRTVAVDHNAQFAGARSGVNAPVMLGDQVVAVIGITGERHDVEPFGNVIRRMTEILVRENLDQMTRFDQRMMQTNLVNLLTAEQHDPSLVEYLASSLHVDLHRPRRVAVGRCTSKDASSSGRDGLYTVLGEALEPSEHTLHSVSTQGFCILLDAAPDEPEPEPLLESLRGLLERELGRGISIGIGGVRHDADRYWTSHRQATTAVDWLRFTERSGVLDYDDLGYGLLVSSMPADEADRFIASVFAGVADADIDAYRAVFDAYTRNNGAIGRAADELFLHKNTLQNRLNTIARRTGYNPRDLEDHAVLAAAFLLRDYLRFQRASRGGTRSYADDTPGVDVQSAR</sequence>
<dbReference type="AlphaFoldDB" id="A0A430FWC2"/>
<feature type="domain" description="CdaR GGDEF-like" evidence="4">
    <location>
        <begin position="140"/>
        <end position="259"/>
    </location>
</feature>
<dbReference type="Gene3D" id="1.10.10.2840">
    <property type="entry name" value="PucR C-terminal helix-turn-helix domain"/>
    <property type="match status" value="1"/>
</dbReference>
<keyword evidence="6" id="KW-1185">Reference proteome</keyword>
<dbReference type="Pfam" id="PF17853">
    <property type="entry name" value="GGDEF_2"/>
    <property type="match status" value="1"/>
</dbReference>
<comment type="similarity">
    <text evidence="1">Belongs to the CdaR family.</text>
</comment>
<dbReference type="Pfam" id="PF05651">
    <property type="entry name" value="Diacid_rec"/>
    <property type="match status" value="1"/>
</dbReference>
<protein>
    <submittedName>
        <fullName evidence="5">Sugar diacid recognition</fullName>
    </submittedName>
</protein>
<accession>A0A430FWC2</accession>
<feature type="domain" description="Putative sugar diacid recognition" evidence="2">
    <location>
        <begin position="3"/>
        <end position="131"/>
    </location>
</feature>
<dbReference type="InterPro" id="IPR041522">
    <property type="entry name" value="CdaR_GGDEF"/>
</dbReference>
<dbReference type="InterPro" id="IPR042070">
    <property type="entry name" value="PucR_C-HTH_sf"/>
</dbReference>
<organism evidence="5 6">
    <name type="scientific">Bifidobacterium samirii</name>
    <dbReference type="NCBI Taxonomy" id="2306974"/>
    <lineage>
        <taxon>Bacteria</taxon>
        <taxon>Bacillati</taxon>
        <taxon>Actinomycetota</taxon>
        <taxon>Actinomycetes</taxon>
        <taxon>Bifidobacteriales</taxon>
        <taxon>Bifidobacteriaceae</taxon>
        <taxon>Bifidobacterium</taxon>
    </lineage>
</organism>
<evidence type="ECO:0000313" key="5">
    <source>
        <dbReference type="EMBL" id="RSX58491.1"/>
    </source>
</evidence>
<proteinExistence type="inferred from homology"/>
<evidence type="ECO:0000313" key="6">
    <source>
        <dbReference type="Proteomes" id="UP000287470"/>
    </source>
</evidence>
<reference evidence="5 6" key="1">
    <citation type="submission" date="2018-09" db="EMBL/GenBank/DDBJ databases">
        <title>Characterization of the phylogenetic diversity of five novel species belonging to the genus Bifidobacterium.</title>
        <authorList>
            <person name="Lugli G.A."/>
            <person name="Duranti S."/>
            <person name="Milani C."/>
        </authorList>
    </citation>
    <scope>NUCLEOTIDE SEQUENCE [LARGE SCALE GENOMIC DNA]</scope>
    <source>
        <strain evidence="5 6">2033B</strain>
    </source>
</reference>
<dbReference type="RefSeq" id="WP_164520955.1">
    <property type="nucleotide sequence ID" value="NZ_QXGK01000002.1"/>
</dbReference>
<dbReference type="PANTHER" id="PTHR33744">
    <property type="entry name" value="CARBOHYDRATE DIACID REGULATOR"/>
    <property type="match status" value="1"/>
</dbReference>
<dbReference type="EMBL" id="QXGK01000002">
    <property type="protein sequence ID" value="RSX58491.1"/>
    <property type="molecule type" value="Genomic_DNA"/>
</dbReference>
<dbReference type="InterPro" id="IPR008599">
    <property type="entry name" value="Diacid_rec"/>
</dbReference>
<evidence type="ECO:0000259" key="4">
    <source>
        <dbReference type="Pfam" id="PF17853"/>
    </source>
</evidence>
<dbReference type="Pfam" id="PF13556">
    <property type="entry name" value="HTH_30"/>
    <property type="match status" value="1"/>
</dbReference>
<evidence type="ECO:0000256" key="1">
    <source>
        <dbReference type="ARBA" id="ARBA00006754"/>
    </source>
</evidence>
<gene>
    <name evidence="5" type="ORF">D2E24_0370</name>
</gene>
<feature type="domain" description="PucR C-terminal helix-turn-helix" evidence="3">
    <location>
        <begin position="312"/>
        <end position="366"/>
    </location>
</feature>
<evidence type="ECO:0000259" key="3">
    <source>
        <dbReference type="Pfam" id="PF13556"/>
    </source>
</evidence>
<comment type="caution">
    <text evidence="5">The sequence shown here is derived from an EMBL/GenBank/DDBJ whole genome shotgun (WGS) entry which is preliminary data.</text>
</comment>
<dbReference type="PANTHER" id="PTHR33744:SF15">
    <property type="entry name" value="CARBOHYDRATE DIACID REGULATOR"/>
    <property type="match status" value="1"/>
</dbReference>
<dbReference type="InterPro" id="IPR025736">
    <property type="entry name" value="PucR_C-HTH_dom"/>
</dbReference>